<protein>
    <submittedName>
        <fullName evidence="3">Uncharacterized protein</fullName>
    </submittedName>
</protein>
<evidence type="ECO:0000313" key="3">
    <source>
        <dbReference type="EMBL" id="KAJ5086395.1"/>
    </source>
</evidence>
<sequence>MTQVEGSARFGFILPLEWAGGEKYQDLVGFPNGLDANHVRYWHLDRYHTKRDILMMRLMNSVTDQPNWRRKIFHPSFISGWCAKFDQLTPHINFKAKNWIIEELQWRAGQHRESGMVDAFDGIVKSDTAIPENLRRSLMQATRALEDAAGYDKNYRPGTGNTVVDIVDPAMFPFIYGRSAYLPDGVVGVENCLDYVGAGEMLKGIEKYSDHMRRWWEFADNIGHTLPFGYQFDTSVQYTRENRAPFKFRDMPTPKFQCLPCDVSFSDDGCHIESYINNIHPQQHKDLYKAIEKILTCTIPLWDAVLSQLGPDFKRVQYRGFGNPHFHQDRPEFGSDSFWDEDHIRKALKGQGQDTFESYKHQVKLRENFHDTGLQVIVKMVNVELTPDNPVRMGELWHLEGQPNEYICATAVYCYDMDNITPSGLDFRHIQPCFLDCCYNKEYRGWYYSPIDTYDRYWPWCDGIDKTFGFPFDEERCSKVYDNFYSSNITRYLGRVLNSPGRLTVYPNIFENQHSGFLLADRSRPGHCKTLVFSLVDPHIRIISSANVPPQRKDWWEEREQLVVQLLYGRLPVELADMISAQHTDFGIDLEEAKTNRLHFMSQRKPVEFFHRGGWNCRLP</sequence>
<dbReference type="InterPro" id="IPR049192">
    <property type="entry name" value="DUF4246_C"/>
</dbReference>
<keyword evidence="4" id="KW-1185">Reference proteome</keyword>
<dbReference type="Pfam" id="PF14033">
    <property type="entry name" value="DUF4246"/>
    <property type="match status" value="1"/>
</dbReference>
<proteinExistence type="predicted"/>
<name>A0A9W9ER73_9EURO</name>
<dbReference type="EMBL" id="JAPMSZ010000010">
    <property type="protein sequence ID" value="KAJ5086395.1"/>
    <property type="molecule type" value="Genomic_DNA"/>
</dbReference>
<organism evidence="3 4">
    <name type="scientific">Penicillium alfredii</name>
    <dbReference type="NCBI Taxonomy" id="1506179"/>
    <lineage>
        <taxon>Eukaryota</taxon>
        <taxon>Fungi</taxon>
        <taxon>Dikarya</taxon>
        <taxon>Ascomycota</taxon>
        <taxon>Pezizomycotina</taxon>
        <taxon>Eurotiomycetes</taxon>
        <taxon>Eurotiomycetidae</taxon>
        <taxon>Eurotiales</taxon>
        <taxon>Aspergillaceae</taxon>
        <taxon>Penicillium</taxon>
    </lineage>
</organism>
<reference evidence="3" key="1">
    <citation type="submission" date="2022-11" db="EMBL/GenBank/DDBJ databases">
        <authorList>
            <person name="Petersen C."/>
        </authorList>
    </citation>
    <scope>NUCLEOTIDE SEQUENCE</scope>
    <source>
        <strain evidence="3">IBT 34128</strain>
    </source>
</reference>
<dbReference type="GeneID" id="81397396"/>
<evidence type="ECO:0000259" key="1">
    <source>
        <dbReference type="Pfam" id="PF14033"/>
    </source>
</evidence>
<gene>
    <name evidence="3" type="ORF">NUU61_007702</name>
</gene>
<evidence type="ECO:0000259" key="2">
    <source>
        <dbReference type="Pfam" id="PF21666"/>
    </source>
</evidence>
<dbReference type="PANTHER" id="PTHR33119:SF1">
    <property type="entry name" value="FE2OG DIOXYGENASE DOMAIN-CONTAINING PROTEIN"/>
    <property type="match status" value="1"/>
</dbReference>
<dbReference type="InterPro" id="IPR025340">
    <property type="entry name" value="DUF4246"/>
</dbReference>
<dbReference type="PANTHER" id="PTHR33119">
    <property type="entry name" value="IFI3P"/>
    <property type="match status" value="1"/>
</dbReference>
<feature type="domain" description="DUF4246" evidence="2">
    <location>
        <begin position="11"/>
        <end position="81"/>
    </location>
</feature>
<dbReference type="RefSeq" id="XP_056508520.1">
    <property type="nucleotide sequence ID" value="XM_056658227.1"/>
</dbReference>
<dbReference type="InterPro" id="IPR049207">
    <property type="entry name" value="DUF4246_N"/>
</dbReference>
<dbReference type="OrthoDB" id="415532at2759"/>
<dbReference type="AlphaFoldDB" id="A0A9W9ER73"/>
<reference evidence="3" key="2">
    <citation type="journal article" date="2023" name="IMA Fungus">
        <title>Comparative genomic study of the Penicillium genus elucidates a diverse pangenome and 15 lateral gene transfer events.</title>
        <authorList>
            <person name="Petersen C."/>
            <person name="Sorensen T."/>
            <person name="Nielsen M.R."/>
            <person name="Sondergaard T.E."/>
            <person name="Sorensen J.L."/>
            <person name="Fitzpatrick D.A."/>
            <person name="Frisvad J.C."/>
            <person name="Nielsen K.L."/>
        </authorList>
    </citation>
    <scope>NUCLEOTIDE SEQUENCE</scope>
    <source>
        <strain evidence="3">IBT 34128</strain>
    </source>
</reference>
<dbReference type="Pfam" id="PF21666">
    <property type="entry name" value="DUF4246_N"/>
    <property type="match status" value="1"/>
</dbReference>
<accession>A0A9W9ER73</accession>
<evidence type="ECO:0000313" key="4">
    <source>
        <dbReference type="Proteomes" id="UP001141434"/>
    </source>
</evidence>
<feature type="domain" description="DUF4246" evidence="1">
    <location>
        <begin position="97"/>
        <end position="558"/>
    </location>
</feature>
<dbReference type="Proteomes" id="UP001141434">
    <property type="component" value="Unassembled WGS sequence"/>
</dbReference>
<comment type="caution">
    <text evidence="3">The sequence shown here is derived from an EMBL/GenBank/DDBJ whole genome shotgun (WGS) entry which is preliminary data.</text>
</comment>